<accession>A0ACA9KD29</accession>
<evidence type="ECO:0000313" key="2">
    <source>
        <dbReference type="Proteomes" id="UP000789920"/>
    </source>
</evidence>
<sequence length="249" mass="28994">MFEHSTENVTSPICISDNELASNIESTSDNSNKNNAESSSDNPNKNTTEDSDLNIESFLTTNFDHLFFNNSNEVSYNLSQELPTYSFQDIESIYKYLESWFSLFNNLELAKHLIEESRLYMLYNLHMPFVALAVTYTMKYKEDNKVFPDHLTLCSLISNKVQKLFGIVKKHKRRYWLGTWRLIELLHVTQCPAKILIKSGLTANFLMSSTYVDYNNFFKNLLNNENIFYKKPIFEVSVIQKIIDLGIII</sequence>
<reference evidence="1" key="1">
    <citation type="submission" date="2021-06" db="EMBL/GenBank/DDBJ databases">
        <authorList>
            <person name="Kallberg Y."/>
            <person name="Tangrot J."/>
            <person name="Rosling A."/>
        </authorList>
    </citation>
    <scope>NUCLEOTIDE SEQUENCE</scope>
    <source>
        <strain evidence="1">MA461A</strain>
    </source>
</reference>
<proteinExistence type="predicted"/>
<protein>
    <submittedName>
        <fullName evidence="1">10304_t:CDS:1</fullName>
    </submittedName>
</protein>
<organism evidence="1 2">
    <name type="scientific">Racocetra persica</name>
    <dbReference type="NCBI Taxonomy" id="160502"/>
    <lineage>
        <taxon>Eukaryota</taxon>
        <taxon>Fungi</taxon>
        <taxon>Fungi incertae sedis</taxon>
        <taxon>Mucoromycota</taxon>
        <taxon>Glomeromycotina</taxon>
        <taxon>Glomeromycetes</taxon>
        <taxon>Diversisporales</taxon>
        <taxon>Gigasporaceae</taxon>
        <taxon>Racocetra</taxon>
    </lineage>
</organism>
<keyword evidence="2" id="KW-1185">Reference proteome</keyword>
<name>A0ACA9KD29_9GLOM</name>
<comment type="caution">
    <text evidence="1">The sequence shown here is derived from an EMBL/GenBank/DDBJ whole genome shotgun (WGS) entry which is preliminary data.</text>
</comment>
<dbReference type="EMBL" id="CAJVQC010000299">
    <property type="protein sequence ID" value="CAG8466760.1"/>
    <property type="molecule type" value="Genomic_DNA"/>
</dbReference>
<dbReference type="Proteomes" id="UP000789920">
    <property type="component" value="Unassembled WGS sequence"/>
</dbReference>
<gene>
    <name evidence="1" type="ORF">RPERSI_LOCUS395</name>
</gene>
<evidence type="ECO:0000313" key="1">
    <source>
        <dbReference type="EMBL" id="CAG8466760.1"/>
    </source>
</evidence>